<dbReference type="SMART" id="SM00386">
    <property type="entry name" value="HAT"/>
    <property type="match status" value="8"/>
</dbReference>
<feature type="region of interest" description="Disordered" evidence="5">
    <location>
        <begin position="79"/>
        <end position="100"/>
    </location>
</feature>
<evidence type="ECO:0000313" key="8">
    <source>
        <dbReference type="Proteomes" id="UP001209570"/>
    </source>
</evidence>
<feature type="repeat" description="TPR" evidence="4">
    <location>
        <begin position="414"/>
        <end position="447"/>
    </location>
</feature>
<keyword evidence="2" id="KW-0677">Repeat</keyword>
<proteinExistence type="predicted"/>
<evidence type="ECO:0000313" key="7">
    <source>
        <dbReference type="EMBL" id="KAJ0395404.1"/>
    </source>
</evidence>
<evidence type="ECO:0000256" key="5">
    <source>
        <dbReference type="SAM" id="MobiDB-lite"/>
    </source>
</evidence>
<dbReference type="GO" id="GO:0003729">
    <property type="term" value="F:mRNA binding"/>
    <property type="evidence" value="ECO:0007669"/>
    <property type="project" value="TreeGrafter"/>
</dbReference>
<dbReference type="Pfam" id="PF05843">
    <property type="entry name" value="Suf"/>
    <property type="match status" value="1"/>
</dbReference>
<dbReference type="AlphaFoldDB" id="A0AAD5LEL4"/>
<dbReference type="InterPro" id="IPR045243">
    <property type="entry name" value="Rna14-like"/>
</dbReference>
<dbReference type="PANTHER" id="PTHR19980:SF0">
    <property type="entry name" value="CLEAVAGE STIMULATION FACTOR SUBUNIT 3"/>
    <property type="match status" value="1"/>
</dbReference>
<organism evidence="7 8">
    <name type="scientific">Pythium insidiosum</name>
    <name type="common">Pythiosis disease agent</name>
    <dbReference type="NCBI Taxonomy" id="114742"/>
    <lineage>
        <taxon>Eukaryota</taxon>
        <taxon>Sar</taxon>
        <taxon>Stramenopiles</taxon>
        <taxon>Oomycota</taxon>
        <taxon>Peronosporomycetes</taxon>
        <taxon>Pythiales</taxon>
        <taxon>Pythiaceae</taxon>
        <taxon>Pythium</taxon>
    </lineage>
</organism>
<feature type="compositionally biased region" description="Low complexity" evidence="5">
    <location>
        <begin position="788"/>
        <end position="806"/>
    </location>
</feature>
<gene>
    <name evidence="7" type="ORF">P43SY_003828</name>
</gene>
<reference evidence="7" key="1">
    <citation type="submission" date="2021-12" db="EMBL/GenBank/DDBJ databases">
        <title>Prjna785345.</title>
        <authorList>
            <person name="Rujirawat T."/>
            <person name="Krajaejun T."/>
        </authorList>
    </citation>
    <scope>NUCLEOTIDE SEQUENCE</scope>
    <source>
        <strain evidence="7">Pi057C3</strain>
    </source>
</reference>
<dbReference type="SUPFAM" id="SSF48452">
    <property type="entry name" value="TPR-like"/>
    <property type="match status" value="1"/>
</dbReference>
<feature type="compositionally biased region" description="Basic residues" evidence="5">
    <location>
        <begin position="817"/>
        <end position="827"/>
    </location>
</feature>
<accession>A0AAD5LEL4</accession>
<keyword evidence="3" id="KW-0539">Nucleus</keyword>
<feature type="compositionally biased region" description="Low complexity" evidence="5">
    <location>
        <begin position="769"/>
        <end position="780"/>
    </location>
</feature>
<feature type="compositionally biased region" description="Acidic residues" evidence="5">
    <location>
        <begin position="81"/>
        <end position="93"/>
    </location>
</feature>
<evidence type="ECO:0000256" key="3">
    <source>
        <dbReference type="ARBA" id="ARBA00023242"/>
    </source>
</evidence>
<dbReference type="PANTHER" id="PTHR19980">
    <property type="entry name" value="RNA CLEAVAGE STIMULATION FACTOR"/>
    <property type="match status" value="1"/>
</dbReference>
<evidence type="ECO:0000256" key="2">
    <source>
        <dbReference type="ARBA" id="ARBA00022737"/>
    </source>
</evidence>
<name>A0AAD5LEL4_PYTIN</name>
<keyword evidence="8" id="KW-1185">Reference proteome</keyword>
<evidence type="ECO:0000256" key="1">
    <source>
        <dbReference type="ARBA" id="ARBA00004123"/>
    </source>
</evidence>
<feature type="region of interest" description="Disordered" evidence="5">
    <location>
        <begin position="1"/>
        <end position="40"/>
    </location>
</feature>
<dbReference type="PROSITE" id="PS50005">
    <property type="entry name" value="TPR"/>
    <property type="match status" value="1"/>
</dbReference>
<keyword evidence="4" id="KW-0802">TPR repeat</keyword>
<dbReference type="GO" id="GO:0031124">
    <property type="term" value="P:mRNA 3'-end processing"/>
    <property type="evidence" value="ECO:0007669"/>
    <property type="project" value="InterPro"/>
</dbReference>
<dbReference type="InterPro" id="IPR019734">
    <property type="entry name" value="TPR_rpt"/>
</dbReference>
<feature type="domain" description="Suppressor of forked" evidence="6">
    <location>
        <begin position="135"/>
        <end position="655"/>
    </location>
</feature>
<protein>
    <recommendedName>
        <fullName evidence="6">Suppressor of forked domain-containing protein</fullName>
    </recommendedName>
</protein>
<evidence type="ECO:0000256" key="4">
    <source>
        <dbReference type="PROSITE-ProRule" id="PRU00339"/>
    </source>
</evidence>
<feature type="region of interest" description="Disordered" evidence="5">
    <location>
        <begin position="764"/>
        <end position="827"/>
    </location>
</feature>
<sequence>MTLHVSLSPSIGALRVDPVPESSTRWTSSRSDEDEPIAVTLNGGGYQASASVAAAAAAAGVDAASASNGGRRDELSNAWMEAEDEDEEEEDAEWSQLAASTRASSSVAAGASAAATVSELPADHETKRTPHFKRLWATVDKEPWNTDAWLAVMSEVQTLPVDEARPYYDKFFTLFPTSGRWWKLYAEHELREKQYDRVQEIIKKSLMQLRCPHLDLWLFYLHFTKVVKVDTAAATGDADAVRTARQLLCDAYELAIDRVGGSIHAAPVWQSYVAFLQEDTDPQAFLAVRKVFHRAVLVPLHNMDTIWRDYEKFERAIPNNDALAQNFFKVFRPKFDAARAVLRDRKKLFDTINLNVLPVPVTSRNMRAGLAQMREWQKLVAFETTNPERLDSTRWKSRMRFTMELLVSVNRFAPEAWYHYAAFENEVKDPDAAAAVFERALEALPDSSLLQFAFCDHHEMRGDMGAARALYERMLERQPSPLAYITYQRFARRALGARGRNEARTIFRRARRDEREGACTYHVFVAAALLEFYSDSSSDTGREVALKIFELGLKKFIHEPEFVLCYLDFLSHLNDDNNMRSLFEKVLAVMPAERSRPIWDRYVAFEHTMVANGGDLATVAKVEARRALAFPDAVHVETKGLLSVTHRYTFLDLRPPGSSDAMFLDKYGVSRSRRVGGVGFDDMRDNYALGDGADDDSNALDAGLSSELNSDRPIPGPPLPEFLKPFAAMLPLHQPWHGPIADVEHIYRAMLLVDFPPRSHIEMLERQRQQQQQYQQPQPQHDGDRAAEGAAADGVAGADGVLASVVSKRPPNDVFRARQKQKLAKLA</sequence>
<dbReference type="InterPro" id="IPR008847">
    <property type="entry name" value="Suf"/>
</dbReference>
<feature type="region of interest" description="Disordered" evidence="5">
    <location>
        <begin position="691"/>
        <end position="717"/>
    </location>
</feature>
<comment type="caution">
    <text evidence="7">The sequence shown here is derived from an EMBL/GenBank/DDBJ whole genome shotgun (WGS) entry which is preliminary data.</text>
</comment>
<dbReference type="GO" id="GO:0005634">
    <property type="term" value="C:nucleus"/>
    <property type="evidence" value="ECO:0007669"/>
    <property type="project" value="UniProtKB-SubCell"/>
</dbReference>
<comment type="subcellular location">
    <subcellularLocation>
        <location evidence="1">Nucleus</location>
    </subcellularLocation>
</comment>
<dbReference type="Gene3D" id="1.25.40.1040">
    <property type="match status" value="1"/>
</dbReference>
<evidence type="ECO:0000259" key="6">
    <source>
        <dbReference type="Pfam" id="PF05843"/>
    </source>
</evidence>
<dbReference type="Proteomes" id="UP001209570">
    <property type="component" value="Unassembled WGS sequence"/>
</dbReference>
<dbReference type="EMBL" id="JAKCXM010000347">
    <property type="protein sequence ID" value="KAJ0395404.1"/>
    <property type="molecule type" value="Genomic_DNA"/>
</dbReference>
<dbReference type="InterPro" id="IPR003107">
    <property type="entry name" value="HAT"/>
</dbReference>
<dbReference type="InterPro" id="IPR011990">
    <property type="entry name" value="TPR-like_helical_dom_sf"/>
</dbReference>